<accession>A0A914WMJ6</accession>
<evidence type="ECO:0000313" key="5">
    <source>
        <dbReference type="WBParaSite" id="PSAMB.scaffold4630size14018.g24904.t2"/>
    </source>
</evidence>
<dbReference type="InterPro" id="IPR016186">
    <property type="entry name" value="C-type_lectin-like/link_sf"/>
</dbReference>
<dbReference type="InterPro" id="IPR001304">
    <property type="entry name" value="C-type_lectin-like"/>
</dbReference>
<keyword evidence="1" id="KW-0430">Lectin</keyword>
<dbReference type="Pfam" id="PF00059">
    <property type="entry name" value="Lectin_C"/>
    <property type="match status" value="3"/>
</dbReference>
<proteinExistence type="predicted"/>
<organism evidence="4 5">
    <name type="scientific">Plectus sambesii</name>
    <dbReference type="NCBI Taxonomy" id="2011161"/>
    <lineage>
        <taxon>Eukaryota</taxon>
        <taxon>Metazoa</taxon>
        <taxon>Ecdysozoa</taxon>
        <taxon>Nematoda</taxon>
        <taxon>Chromadorea</taxon>
        <taxon>Plectida</taxon>
        <taxon>Plectina</taxon>
        <taxon>Plectoidea</taxon>
        <taxon>Plectidae</taxon>
        <taxon>Plectus</taxon>
    </lineage>
</organism>
<keyword evidence="2" id="KW-0732">Signal</keyword>
<dbReference type="SMART" id="SM00034">
    <property type="entry name" value="CLECT"/>
    <property type="match status" value="3"/>
</dbReference>
<feature type="signal peptide" evidence="2">
    <location>
        <begin position="1"/>
        <end position="19"/>
    </location>
</feature>
<feature type="domain" description="C-type lectin" evidence="3">
    <location>
        <begin position="80"/>
        <end position="195"/>
    </location>
</feature>
<dbReference type="SUPFAM" id="SSF56436">
    <property type="entry name" value="C-type lectin-like"/>
    <property type="match status" value="3"/>
</dbReference>
<feature type="domain" description="C-type lectin" evidence="3">
    <location>
        <begin position="220"/>
        <end position="335"/>
    </location>
</feature>
<dbReference type="PANTHER" id="PTHR22799:SF6">
    <property type="entry name" value="C-TYPE LECTIN DOMAIN FAMILY 4 MEMBER M-LIKE"/>
    <property type="match status" value="1"/>
</dbReference>
<dbReference type="PROSITE" id="PS50041">
    <property type="entry name" value="C_TYPE_LECTIN_2"/>
    <property type="match status" value="3"/>
</dbReference>
<evidence type="ECO:0000313" key="4">
    <source>
        <dbReference type="Proteomes" id="UP000887566"/>
    </source>
</evidence>
<keyword evidence="4" id="KW-1185">Reference proteome</keyword>
<dbReference type="AlphaFoldDB" id="A0A914WMJ6"/>
<feature type="chain" id="PRO_5038116695" evidence="2">
    <location>
        <begin position="20"/>
        <end position="523"/>
    </location>
</feature>
<name>A0A914WMJ6_9BILA</name>
<dbReference type="InterPro" id="IPR051663">
    <property type="entry name" value="CLec_Tetranectin-domain"/>
</dbReference>
<dbReference type="InterPro" id="IPR000742">
    <property type="entry name" value="EGF"/>
</dbReference>
<sequence>MWRIAILMFVFIYPRTVHATGACDSNPCLNGALCEPASYDSNSFQCETNCPSNCYGQQCETCVAASSVCASCPSGFTQAVPGSCFAISPGSYSFIDADAYCISVGGRLASVNDAIEDYEIRRVLGDGTEYMPFWIGSGDPNSIGAYTWIDGSSSTYSTRERACASNPCQNGATCELASYDSSSFQCEMNCPSNCYGQQCEVCVPAASVCASCPSGFTQAVPGSCFAISPGSYSFIDADAYCISVGGRLATVNDATEDYEIRRVLGDGTEYMPFWIGSGDPNSIGAYTWIDGSSSTYSTREHISGYCCTILKLGYMAPPLQWFLFQCIEAYQAMCRLPCGASGACASNPCQNGATCELASYDSSSFQCETNCPSNCYGQLCEVCVPAASVCASCPSGFTQAVPGSCFAISPGSYSFIDADAYCISVGGRLATVNDATEDYEIRRVLGDGTEYMPFWIGSGDPNSIGAYTWIDGSSSTYSTREHISGYCCTILKLGYMAPPLQWFLFQCIEAYQAMCRLNCGSSK</sequence>
<dbReference type="InterPro" id="IPR016187">
    <property type="entry name" value="CTDL_fold"/>
</dbReference>
<evidence type="ECO:0000256" key="2">
    <source>
        <dbReference type="SAM" id="SignalP"/>
    </source>
</evidence>
<evidence type="ECO:0000259" key="3">
    <source>
        <dbReference type="PROSITE" id="PS50041"/>
    </source>
</evidence>
<dbReference type="WBParaSite" id="PSAMB.scaffold4630size14018.g24904.t2">
    <property type="protein sequence ID" value="PSAMB.scaffold4630size14018.g24904.t2"/>
    <property type="gene ID" value="PSAMB.scaffold4630size14018.g24904"/>
</dbReference>
<dbReference type="Gene3D" id="3.10.100.10">
    <property type="entry name" value="Mannose-Binding Protein A, subunit A"/>
    <property type="match status" value="3"/>
</dbReference>
<feature type="domain" description="C-type lectin" evidence="3">
    <location>
        <begin position="401"/>
        <end position="516"/>
    </location>
</feature>
<dbReference type="Proteomes" id="UP000887566">
    <property type="component" value="Unplaced"/>
</dbReference>
<dbReference type="GO" id="GO:0030246">
    <property type="term" value="F:carbohydrate binding"/>
    <property type="evidence" value="ECO:0007669"/>
    <property type="project" value="UniProtKB-KW"/>
</dbReference>
<reference evidence="5" key="1">
    <citation type="submission" date="2022-11" db="UniProtKB">
        <authorList>
            <consortium name="WormBaseParasite"/>
        </authorList>
    </citation>
    <scope>IDENTIFICATION</scope>
</reference>
<dbReference type="SMART" id="SM00181">
    <property type="entry name" value="EGF"/>
    <property type="match status" value="3"/>
</dbReference>
<dbReference type="CDD" id="cd00037">
    <property type="entry name" value="CLECT"/>
    <property type="match status" value="3"/>
</dbReference>
<protein>
    <submittedName>
        <fullName evidence="5">C-type lectin domain-containing protein</fullName>
    </submittedName>
</protein>
<evidence type="ECO:0000256" key="1">
    <source>
        <dbReference type="ARBA" id="ARBA00022734"/>
    </source>
</evidence>
<dbReference type="Gene3D" id="2.10.25.10">
    <property type="entry name" value="Laminin"/>
    <property type="match status" value="2"/>
</dbReference>
<dbReference type="PANTHER" id="PTHR22799">
    <property type="entry name" value="TETRANECTIN-RELATED"/>
    <property type="match status" value="1"/>
</dbReference>